<evidence type="ECO:0000256" key="13">
    <source>
        <dbReference type="RuleBase" id="RU004349"/>
    </source>
</evidence>
<evidence type="ECO:0000313" key="14">
    <source>
        <dbReference type="EMBL" id="OGY25741.1"/>
    </source>
</evidence>
<comment type="similarity">
    <text evidence="2 10 13">Belongs to the SecY/SEC61-alpha family.</text>
</comment>
<feature type="transmembrane region" description="Helical" evidence="10">
    <location>
        <begin position="305"/>
        <end position="323"/>
    </location>
</feature>
<evidence type="ECO:0000256" key="10">
    <source>
        <dbReference type="HAMAP-Rule" id="MF_01465"/>
    </source>
</evidence>
<gene>
    <name evidence="10" type="primary">secY</name>
    <name evidence="14" type="ORF">A2134_02770</name>
</gene>
<feature type="transmembrane region" description="Helical" evidence="10">
    <location>
        <begin position="263"/>
        <end position="285"/>
    </location>
</feature>
<evidence type="ECO:0000256" key="11">
    <source>
        <dbReference type="RuleBase" id="RU000537"/>
    </source>
</evidence>
<evidence type="ECO:0000256" key="8">
    <source>
        <dbReference type="ARBA" id="ARBA00023136"/>
    </source>
</evidence>
<evidence type="ECO:0000313" key="15">
    <source>
        <dbReference type="Proteomes" id="UP000178162"/>
    </source>
</evidence>
<feature type="transmembrane region" description="Helical" evidence="10">
    <location>
        <begin position="144"/>
        <end position="165"/>
    </location>
</feature>
<keyword evidence="7 10" id="KW-0811">Translocation</keyword>
<feature type="transmembrane region" description="Helical" evidence="10">
    <location>
        <begin position="206"/>
        <end position="226"/>
    </location>
</feature>
<dbReference type="GO" id="GO:0005886">
    <property type="term" value="C:plasma membrane"/>
    <property type="evidence" value="ECO:0007669"/>
    <property type="project" value="UniProtKB-SubCell"/>
</dbReference>
<feature type="transmembrane region" description="Helical" evidence="10">
    <location>
        <begin position="18"/>
        <end position="39"/>
    </location>
</feature>
<dbReference type="GO" id="GO:0006605">
    <property type="term" value="P:protein targeting"/>
    <property type="evidence" value="ECO:0007669"/>
    <property type="project" value="UniProtKB-UniRule"/>
</dbReference>
<evidence type="ECO:0000256" key="4">
    <source>
        <dbReference type="ARBA" id="ARBA00022692"/>
    </source>
</evidence>
<dbReference type="InterPro" id="IPR002208">
    <property type="entry name" value="SecY/SEC61-alpha"/>
</dbReference>
<organism evidence="14 15">
    <name type="scientific">Candidatus Woykebacteria bacterium RBG_16_39_9b</name>
    <dbReference type="NCBI Taxonomy" id="1802595"/>
    <lineage>
        <taxon>Bacteria</taxon>
        <taxon>Candidatus Woykeibacteriota</taxon>
    </lineage>
</organism>
<proteinExistence type="inferred from homology"/>
<evidence type="ECO:0000256" key="7">
    <source>
        <dbReference type="ARBA" id="ARBA00023010"/>
    </source>
</evidence>
<comment type="subcellular location">
    <subcellularLocation>
        <location evidence="10">Cell membrane</location>
        <topology evidence="10">Multi-pass membrane protein</topology>
    </subcellularLocation>
    <subcellularLocation>
        <location evidence="1 12">Membrane</location>
        <topology evidence="1 12">Multi-pass membrane protein</topology>
    </subcellularLocation>
</comment>
<evidence type="ECO:0000256" key="2">
    <source>
        <dbReference type="ARBA" id="ARBA00005751"/>
    </source>
</evidence>
<accession>A0A1G1WDN9</accession>
<evidence type="ECO:0000256" key="3">
    <source>
        <dbReference type="ARBA" id="ARBA00022448"/>
    </source>
</evidence>
<keyword evidence="6 10" id="KW-1133">Transmembrane helix</keyword>
<dbReference type="InterPro" id="IPR030659">
    <property type="entry name" value="SecY_CS"/>
</dbReference>
<comment type="subunit">
    <text evidence="10">Component of the Sec protein translocase complex. Heterotrimer consisting of SecY, SecE and SecG subunits. The heterotrimers can form oligomers, although 1 heterotrimer is thought to be able to translocate proteins. Interacts with the ribosome. Interacts with SecDF, and other proteins may be involved. Interacts with SecA.</text>
</comment>
<protein>
    <recommendedName>
        <fullName evidence="9 10">Protein translocase subunit SecY</fullName>
    </recommendedName>
</protein>
<dbReference type="Gene3D" id="1.10.3370.10">
    <property type="entry name" value="SecY subunit domain"/>
    <property type="match status" value="1"/>
</dbReference>
<dbReference type="Pfam" id="PF00344">
    <property type="entry name" value="SecY"/>
    <property type="match status" value="1"/>
</dbReference>
<dbReference type="AlphaFoldDB" id="A0A1G1WDN9"/>
<keyword evidence="4 10" id="KW-0812">Transmembrane</keyword>
<sequence length="427" mass="46613">MVRTLVSIWKTPDLRNKILFTIGVVVVFRILAFIPIPGADQQALKDFFSQSQLLQLLDLFSGGTLLNFSIVALGLNPYINASIIMQLLTVAIPKLEELQKEGEYGRQKINQYTRFLTVPLSVIQSYGVFILLQRSGVSVLGEVGPLQIISIIVTMAAGTLLLMWLGELITEQGIGNGISILIFSGIIVRLPITLGQTVQVINTDNLIKIALVLAAALLVIVVVVVVNEGHRRILVQYARRVRGDRLVGGQTTHLPIRVNQAGVIPIIFAVSVILLPGMIGTFLSTSSNPQIADIAANVRDFFNNTAYYSTIYFILVISFTYFYTAVTFNPTKIADDLKKYGGFIPGIRPGLATSQYIAYILNRITLVGGVFLGAVAILPFIIKDLTDISTLAIGGTGLLIVVSVVLETSKQLESQLIMRSYEGFITK</sequence>
<reference evidence="14 15" key="1">
    <citation type="journal article" date="2016" name="Nat. Commun.">
        <title>Thousands of microbial genomes shed light on interconnected biogeochemical processes in an aquifer system.</title>
        <authorList>
            <person name="Anantharaman K."/>
            <person name="Brown C.T."/>
            <person name="Hug L.A."/>
            <person name="Sharon I."/>
            <person name="Castelle C.J."/>
            <person name="Probst A.J."/>
            <person name="Thomas B.C."/>
            <person name="Singh A."/>
            <person name="Wilkins M.J."/>
            <person name="Karaoz U."/>
            <person name="Brodie E.L."/>
            <person name="Williams K.H."/>
            <person name="Hubbard S.S."/>
            <person name="Banfield J.F."/>
        </authorList>
    </citation>
    <scope>NUCLEOTIDE SEQUENCE [LARGE SCALE GENOMIC DNA]</scope>
</reference>
<keyword evidence="10" id="KW-1003">Cell membrane</keyword>
<evidence type="ECO:0000256" key="12">
    <source>
        <dbReference type="RuleBase" id="RU003484"/>
    </source>
</evidence>
<dbReference type="PANTHER" id="PTHR10906">
    <property type="entry name" value="SECY/SEC61-ALPHA FAMILY MEMBER"/>
    <property type="match status" value="1"/>
</dbReference>
<dbReference type="FunFam" id="1.10.3370.10:FF:000001">
    <property type="entry name" value="Preprotein translocase subunit SecY"/>
    <property type="match status" value="1"/>
</dbReference>
<dbReference type="NCBIfam" id="TIGR00967">
    <property type="entry name" value="3a0501s007"/>
    <property type="match status" value="1"/>
</dbReference>
<evidence type="ECO:0000256" key="1">
    <source>
        <dbReference type="ARBA" id="ARBA00004141"/>
    </source>
</evidence>
<name>A0A1G1WDN9_9BACT</name>
<dbReference type="GO" id="GO:0065002">
    <property type="term" value="P:intracellular protein transmembrane transport"/>
    <property type="evidence" value="ECO:0007669"/>
    <property type="project" value="UniProtKB-UniRule"/>
</dbReference>
<evidence type="ECO:0000256" key="9">
    <source>
        <dbReference type="ARBA" id="ARBA00039733"/>
    </source>
</evidence>
<feature type="transmembrane region" description="Helical" evidence="10">
    <location>
        <begin position="177"/>
        <end position="194"/>
    </location>
</feature>
<dbReference type="PROSITE" id="PS00756">
    <property type="entry name" value="SECY_2"/>
    <property type="match status" value="1"/>
</dbReference>
<dbReference type="PROSITE" id="PS00755">
    <property type="entry name" value="SECY_1"/>
    <property type="match status" value="1"/>
</dbReference>
<dbReference type="PRINTS" id="PR00303">
    <property type="entry name" value="SECYTRNLCASE"/>
</dbReference>
<dbReference type="EMBL" id="MHCR01000010">
    <property type="protein sequence ID" value="OGY25741.1"/>
    <property type="molecule type" value="Genomic_DNA"/>
</dbReference>
<evidence type="ECO:0000256" key="6">
    <source>
        <dbReference type="ARBA" id="ARBA00022989"/>
    </source>
</evidence>
<keyword evidence="3 10" id="KW-0813">Transport</keyword>
<dbReference type="PIRSF" id="PIRSF004557">
    <property type="entry name" value="SecY"/>
    <property type="match status" value="1"/>
</dbReference>
<dbReference type="GO" id="GO:0043952">
    <property type="term" value="P:protein transport by the Sec complex"/>
    <property type="evidence" value="ECO:0007669"/>
    <property type="project" value="UniProtKB-UniRule"/>
</dbReference>
<dbReference type="InterPro" id="IPR023201">
    <property type="entry name" value="SecY_dom_sf"/>
</dbReference>
<feature type="transmembrane region" description="Helical" evidence="10">
    <location>
        <begin position="364"/>
        <end position="382"/>
    </location>
</feature>
<dbReference type="Proteomes" id="UP000178162">
    <property type="component" value="Unassembled WGS sequence"/>
</dbReference>
<keyword evidence="5 10" id="KW-0653">Protein transport</keyword>
<feature type="transmembrane region" description="Helical" evidence="10">
    <location>
        <begin position="59"/>
        <end position="79"/>
    </location>
</feature>
<dbReference type="InterPro" id="IPR026593">
    <property type="entry name" value="SecY"/>
</dbReference>
<dbReference type="SUPFAM" id="SSF103491">
    <property type="entry name" value="Preprotein translocase SecY subunit"/>
    <property type="match status" value="1"/>
</dbReference>
<evidence type="ECO:0000256" key="5">
    <source>
        <dbReference type="ARBA" id="ARBA00022927"/>
    </source>
</evidence>
<dbReference type="STRING" id="1802595.A2134_02770"/>
<comment type="function">
    <text evidence="10 11">The central subunit of the protein translocation channel SecYEG. Consists of two halves formed by TMs 1-5 and 6-10. These two domains form a lateral gate at the front which open onto the bilayer between TMs 2 and 7, and are clamped together by SecE at the back. The channel is closed by both a pore ring composed of hydrophobic SecY resides and a short helix (helix 2A) on the extracellular side of the membrane which forms a plug. The plug probably moves laterally to allow the channel to open. The ring and the pore may move independently.</text>
</comment>
<feature type="transmembrane region" description="Helical" evidence="10">
    <location>
        <begin position="388"/>
        <end position="406"/>
    </location>
</feature>
<keyword evidence="8 10" id="KW-0472">Membrane</keyword>
<feature type="transmembrane region" description="Helical" evidence="10">
    <location>
        <begin position="115"/>
        <end position="132"/>
    </location>
</feature>
<comment type="caution">
    <text evidence="14">The sequence shown here is derived from an EMBL/GenBank/DDBJ whole genome shotgun (WGS) entry which is preliminary data.</text>
</comment>
<dbReference type="HAMAP" id="MF_01465">
    <property type="entry name" value="SecY"/>
    <property type="match status" value="1"/>
</dbReference>